<accession>A0A0M3J8L4</accession>
<protein>
    <submittedName>
        <fullName evidence="5">Formin_GBD_N domain-containing protein</fullName>
    </submittedName>
</protein>
<dbReference type="Proteomes" id="UP000267096">
    <property type="component" value="Unassembled WGS sequence"/>
</dbReference>
<dbReference type="OrthoDB" id="9806920at2759"/>
<dbReference type="WBParaSite" id="ASIM_0000391901-mRNA-1">
    <property type="protein sequence ID" value="ASIM_0000391901-mRNA-1"/>
    <property type="gene ID" value="ASIM_0000391901"/>
</dbReference>
<dbReference type="Pfam" id="PF18382">
    <property type="entry name" value="Formin_GBD_N"/>
    <property type="match status" value="1"/>
</dbReference>
<reference evidence="3 4" key="2">
    <citation type="submission" date="2018-11" db="EMBL/GenBank/DDBJ databases">
        <authorList>
            <consortium name="Pathogen Informatics"/>
        </authorList>
    </citation>
    <scope>NUCLEOTIDE SEQUENCE [LARGE SCALE GENOMIC DNA]</scope>
</reference>
<keyword evidence="1" id="KW-1133">Transmembrane helix</keyword>
<keyword evidence="1" id="KW-0472">Membrane</keyword>
<evidence type="ECO:0000256" key="1">
    <source>
        <dbReference type="SAM" id="Phobius"/>
    </source>
</evidence>
<dbReference type="EMBL" id="UYRR01006035">
    <property type="protein sequence ID" value="VDK22260.1"/>
    <property type="molecule type" value="Genomic_DNA"/>
</dbReference>
<evidence type="ECO:0000313" key="4">
    <source>
        <dbReference type="Proteomes" id="UP000267096"/>
    </source>
</evidence>
<keyword evidence="1" id="KW-0812">Transmembrane</keyword>
<proteinExistence type="predicted"/>
<gene>
    <name evidence="3" type="ORF">ASIM_LOCUS3748</name>
</gene>
<reference evidence="5" key="1">
    <citation type="submission" date="2017-02" db="UniProtKB">
        <authorList>
            <consortium name="WormBaseParasite"/>
        </authorList>
    </citation>
    <scope>IDENTIFICATION</scope>
</reference>
<sequence>MGDFGSYLDSDMSLMEQEDELEILKADPCVLLTFFDLFPLINFSLISLYCIKCWFI</sequence>
<keyword evidence="4" id="KW-1185">Reference proteome</keyword>
<feature type="transmembrane region" description="Helical" evidence="1">
    <location>
        <begin position="30"/>
        <end position="51"/>
    </location>
</feature>
<dbReference type="InterPro" id="IPR041387">
    <property type="entry name" value="FHOD1_GBD_N"/>
</dbReference>
<organism evidence="5">
    <name type="scientific">Anisakis simplex</name>
    <name type="common">Herring worm</name>
    <dbReference type="NCBI Taxonomy" id="6269"/>
    <lineage>
        <taxon>Eukaryota</taxon>
        <taxon>Metazoa</taxon>
        <taxon>Ecdysozoa</taxon>
        <taxon>Nematoda</taxon>
        <taxon>Chromadorea</taxon>
        <taxon>Rhabditida</taxon>
        <taxon>Spirurina</taxon>
        <taxon>Ascaridomorpha</taxon>
        <taxon>Ascaridoidea</taxon>
        <taxon>Anisakidae</taxon>
        <taxon>Anisakis</taxon>
        <taxon>Anisakis simplex complex</taxon>
    </lineage>
</organism>
<feature type="domain" description="FHOD1 N-terminal GTPase-binding" evidence="2">
    <location>
        <begin position="2"/>
        <end position="27"/>
    </location>
</feature>
<name>A0A0M3J8L4_ANISI</name>
<evidence type="ECO:0000259" key="2">
    <source>
        <dbReference type="Pfam" id="PF18382"/>
    </source>
</evidence>
<evidence type="ECO:0000313" key="5">
    <source>
        <dbReference type="WBParaSite" id="ASIM_0000391901-mRNA-1"/>
    </source>
</evidence>
<dbReference type="AlphaFoldDB" id="A0A0M3J8L4"/>
<evidence type="ECO:0000313" key="3">
    <source>
        <dbReference type="EMBL" id="VDK22260.1"/>
    </source>
</evidence>